<dbReference type="InterPro" id="IPR010031">
    <property type="entry name" value="FAD_lactone_oxidase-like"/>
</dbReference>
<dbReference type="Pfam" id="PF01565">
    <property type="entry name" value="FAD_binding_4"/>
    <property type="match status" value="1"/>
</dbReference>
<protein>
    <submittedName>
        <fullName evidence="3">FAD-binding protein</fullName>
    </submittedName>
</protein>
<dbReference type="PANTHER" id="PTHR43762:SF1">
    <property type="entry name" value="D-ARABINONO-1,4-LACTONE OXIDASE"/>
    <property type="match status" value="1"/>
</dbReference>
<reference evidence="3" key="1">
    <citation type="submission" date="2022-08" db="EMBL/GenBank/DDBJ databases">
        <authorList>
            <person name="Deng Y."/>
            <person name="Han X.-F."/>
            <person name="Zhang Y.-Q."/>
        </authorList>
    </citation>
    <scope>NUCLEOTIDE SEQUENCE</scope>
    <source>
        <strain evidence="3">CPCC 203407</strain>
    </source>
</reference>
<dbReference type="AlphaFoldDB" id="A0AA41XIV5"/>
<evidence type="ECO:0000256" key="1">
    <source>
        <dbReference type="ARBA" id="ARBA00023002"/>
    </source>
</evidence>
<evidence type="ECO:0000313" key="4">
    <source>
        <dbReference type="Proteomes" id="UP001165587"/>
    </source>
</evidence>
<dbReference type="PANTHER" id="PTHR43762">
    <property type="entry name" value="L-GULONOLACTONE OXIDASE"/>
    <property type="match status" value="1"/>
</dbReference>
<name>A0AA41XIV5_9MICO</name>
<dbReference type="Pfam" id="PF04030">
    <property type="entry name" value="ALO"/>
    <property type="match status" value="1"/>
</dbReference>
<dbReference type="InterPro" id="IPR006094">
    <property type="entry name" value="Oxid_FAD_bind_N"/>
</dbReference>
<keyword evidence="4" id="KW-1185">Reference proteome</keyword>
<dbReference type="GO" id="GO:0080049">
    <property type="term" value="F:L-gulono-1,4-lactone dehydrogenase activity"/>
    <property type="evidence" value="ECO:0007669"/>
    <property type="project" value="TreeGrafter"/>
</dbReference>
<dbReference type="PROSITE" id="PS51387">
    <property type="entry name" value="FAD_PCMH"/>
    <property type="match status" value="1"/>
</dbReference>
<sequence>MTDVGATWAGTHVFGAVSLRRPTSVDELQRVIRQSDRVRALGTRHSFNDIADTEGELVTVGDPGDPGCPGDVTALGAGPVVALDRRTVDVPAGIRYGALALALEAEGLALHNLGSLPHISVAGATATGTHGSGVGNGSLSTAVAALEFVDGRGEPVRLARGDEGFDGAVVHLGALGVVTRLVLDVQPTYRVRQDVFVDLPWESVLADPEAVLSAGYSVSLFADWRGETLKQAWVKTRLEEGEELPATLFGGDFFGARPSTAKVMTPAGDDLDNTTVQGGVPGSWAERLPHFRLDATPSAGDEIQSEYFVARSDAAAALTAVRALASRIAPHLLVTELRSVAADELWLSPAYGRDSLAIHFTWRNEPQAVRELLPLIEQALEPFDVRPHWGKWFSLGASQVVPRYERIDDFRALAERHDPEHRLRNAYLERVLGLPR</sequence>
<dbReference type="InterPro" id="IPR016169">
    <property type="entry name" value="FAD-bd_PCMH_sub2"/>
</dbReference>
<dbReference type="Gene3D" id="1.10.45.10">
    <property type="entry name" value="Vanillyl-alcohol Oxidase, Chain A, domain 4"/>
    <property type="match status" value="1"/>
</dbReference>
<dbReference type="GO" id="GO:0003885">
    <property type="term" value="F:D-arabinono-1,4-lactone oxidase activity"/>
    <property type="evidence" value="ECO:0007669"/>
    <property type="project" value="InterPro"/>
</dbReference>
<dbReference type="InterPro" id="IPR016171">
    <property type="entry name" value="Vanillyl_alc_oxidase_C-sub2"/>
</dbReference>
<dbReference type="InterPro" id="IPR016166">
    <property type="entry name" value="FAD-bd_PCMH"/>
</dbReference>
<keyword evidence="1" id="KW-0560">Oxidoreductase</keyword>
<dbReference type="GO" id="GO:0016020">
    <property type="term" value="C:membrane"/>
    <property type="evidence" value="ECO:0007669"/>
    <property type="project" value="InterPro"/>
</dbReference>
<gene>
    <name evidence="3" type="ORF">N1028_12925</name>
</gene>
<dbReference type="GO" id="GO:0071949">
    <property type="term" value="F:FAD binding"/>
    <property type="evidence" value="ECO:0007669"/>
    <property type="project" value="InterPro"/>
</dbReference>
<dbReference type="InterPro" id="IPR007173">
    <property type="entry name" value="ALO_C"/>
</dbReference>
<organism evidence="3 4">
    <name type="scientific">Herbiconiux oxytropis</name>
    <dbReference type="NCBI Taxonomy" id="2970915"/>
    <lineage>
        <taxon>Bacteria</taxon>
        <taxon>Bacillati</taxon>
        <taxon>Actinomycetota</taxon>
        <taxon>Actinomycetes</taxon>
        <taxon>Micrococcales</taxon>
        <taxon>Microbacteriaceae</taxon>
        <taxon>Herbiconiux</taxon>
    </lineage>
</organism>
<dbReference type="Gene3D" id="3.30.70.2530">
    <property type="match status" value="1"/>
</dbReference>
<dbReference type="Gene3D" id="3.30.43.10">
    <property type="entry name" value="Uridine Diphospho-n-acetylenolpyruvylglucosamine Reductase, domain 2"/>
    <property type="match status" value="1"/>
</dbReference>
<dbReference type="InterPro" id="IPR016167">
    <property type="entry name" value="FAD-bd_PCMH_sub1"/>
</dbReference>
<comment type="caution">
    <text evidence="3">The sequence shown here is derived from an EMBL/GenBank/DDBJ whole genome shotgun (WGS) entry which is preliminary data.</text>
</comment>
<dbReference type="Gene3D" id="3.30.70.2520">
    <property type="match status" value="1"/>
</dbReference>
<dbReference type="Proteomes" id="UP001165587">
    <property type="component" value="Unassembled WGS sequence"/>
</dbReference>
<feature type="domain" description="FAD-binding PCMH-type" evidence="2">
    <location>
        <begin position="1"/>
        <end position="188"/>
    </location>
</feature>
<evidence type="ECO:0000313" key="3">
    <source>
        <dbReference type="EMBL" id="MCS5726798.1"/>
    </source>
</evidence>
<dbReference type="SUPFAM" id="SSF56176">
    <property type="entry name" value="FAD-binding/transporter-associated domain-like"/>
    <property type="match status" value="1"/>
</dbReference>
<evidence type="ECO:0000259" key="2">
    <source>
        <dbReference type="PROSITE" id="PS51387"/>
    </source>
</evidence>
<dbReference type="EMBL" id="JANLCK010000007">
    <property type="protein sequence ID" value="MCS5726798.1"/>
    <property type="molecule type" value="Genomic_DNA"/>
</dbReference>
<proteinExistence type="predicted"/>
<accession>A0AA41XIV5</accession>
<dbReference type="InterPro" id="IPR036318">
    <property type="entry name" value="FAD-bd_PCMH-like_sf"/>
</dbReference>
<dbReference type="RefSeq" id="WP_259529644.1">
    <property type="nucleotide sequence ID" value="NZ_JANLCK010000007.1"/>
</dbReference>
<dbReference type="Gene3D" id="3.30.465.10">
    <property type="match status" value="1"/>
</dbReference>